<evidence type="ECO:0000259" key="1">
    <source>
        <dbReference type="Pfam" id="PF13403"/>
    </source>
</evidence>
<keyword evidence="3" id="KW-1185">Reference proteome</keyword>
<dbReference type="InterPro" id="IPR028992">
    <property type="entry name" value="Hedgehog/Intein_dom"/>
</dbReference>
<evidence type="ECO:0000313" key="2">
    <source>
        <dbReference type="EMBL" id="SPH18735.1"/>
    </source>
</evidence>
<dbReference type="SUPFAM" id="SSF51294">
    <property type="entry name" value="Hedgehog/intein (Hint) domain"/>
    <property type="match status" value="1"/>
</dbReference>
<accession>A0A2R8B7V4</accession>
<proteinExistence type="predicted"/>
<sequence length="212" mass="22726">MFMKHSTHFEPAEKITLARLGVGHVTEPVSAGLLVGSLVETTSGWRPVETLKQGMRVATYDGGFRPVVRLGRRRLSPDGPRKIIHVPAGTIDNCSALNLLPDQHVFLASQAAEEVLDTAGALLPAGALVGYRGIVARPVAAPVEVLTVRFDEEEVVYVNSGALLHCPTARPDAGDGRVRSEFFEVLDEPRARAMLALIADATTAGERLRMAA</sequence>
<dbReference type="EMBL" id="OMOQ01000001">
    <property type="protein sequence ID" value="SPH18735.1"/>
    <property type="molecule type" value="Genomic_DNA"/>
</dbReference>
<organism evidence="2 3">
    <name type="scientific">Albidovulum aquaemixtae</name>
    <dbReference type="NCBI Taxonomy" id="1542388"/>
    <lineage>
        <taxon>Bacteria</taxon>
        <taxon>Pseudomonadati</taxon>
        <taxon>Pseudomonadota</taxon>
        <taxon>Alphaproteobacteria</taxon>
        <taxon>Rhodobacterales</taxon>
        <taxon>Paracoccaceae</taxon>
        <taxon>Albidovulum</taxon>
    </lineage>
</organism>
<reference evidence="2 3" key="1">
    <citation type="submission" date="2018-03" db="EMBL/GenBank/DDBJ databases">
        <authorList>
            <person name="Keele B.F."/>
        </authorList>
    </citation>
    <scope>NUCLEOTIDE SEQUENCE [LARGE SCALE GENOMIC DNA]</scope>
    <source>
        <strain evidence="2 3">CECT 8626</strain>
    </source>
</reference>
<dbReference type="RefSeq" id="WP_181366413.1">
    <property type="nucleotide sequence ID" value="NZ_OMOQ01000001.1"/>
</dbReference>
<protein>
    <recommendedName>
        <fullName evidence="1">Hedgehog/Intein (Hint) domain-containing protein</fullName>
    </recommendedName>
</protein>
<dbReference type="Pfam" id="PF13403">
    <property type="entry name" value="Hint_2"/>
    <property type="match status" value="1"/>
</dbReference>
<gene>
    <name evidence="2" type="ORF">DEA8626_02277</name>
</gene>
<name>A0A2R8B7V4_9RHOB</name>
<evidence type="ECO:0000313" key="3">
    <source>
        <dbReference type="Proteomes" id="UP000244924"/>
    </source>
</evidence>
<dbReference type="InterPro" id="IPR036844">
    <property type="entry name" value="Hint_dom_sf"/>
</dbReference>
<dbReference type="AlphaFoldDB" id="A0A2R8B7V4"/>
<dbReference type="Proteomes" id="UP000244924">
    <property type="component" value="Unassembled WGS sequence"/>
</dbReference>
<feature type="domain" description="Hedgehog/Intein (Hint)" evidence="1">
    <location>
        <begin position="34"/>
        <end position="159"/>
    </location>
</feature>